<evidence type="ECO:0000256" key="2">
    <source>
        <dbReference type="ARBA" id="ARBA00022722"/>
    </source>
</evidence>
<feature type="domain" description="Exonuclease VII large subunit C-terminal" evidence="8">
    <location>
        <begin position="140"/>
        <end position="411"/>
    </location>
</feature>
<gene>
    <name evidence="5" type="primary">xseA</name>
    <name evidence="10" type="ORF">SAMN05192570_2886</name>
</gene>
<comment type="subcellular location">
    <subcellularLocation>
        <location evidence="5 6">Cytoplasm</location>
    </subcellularLocation>
</comment>
<evidence type="ECO:0000256" key="3">
    <source>
        <dbReference type="ARBA" id="ARBA00022801"/>
    </source>
</evidence>
<proteinExistence type="inferred from homology"/>
<dbReference type="Pfam" id="PF02601">
    <property type="entry name" value="Exonuc_VII_L"/>
    <property type="match status" value="1"/>
</dbReference>
<dbReference type="GO" id="GO:0009318">
    <property type="term" value="C:exodeoxyribonuclease VII complex"/>
    <property type="evidence" value="ECO:0007669"/>
    <property type="project" value="UniProtKB-UniRule"/>
</dbReference>
<dbReference type="InterPro" id="IPR025824">
    <property type="entry name" value="OB-fold_nuc-bd_dom"/>
</dbReference>
<keyword evidence="11" id="KW-1185">Reference proteome</keyword>
<evidence type="ECO:0000256" key="7">
    <source>
        <dbReference type="SAM" id="MobiDB-lite"/>
    </source>
</evidence>
<dbReference type="RefSeq" id="WP_092312322.1">
    <property type="nucleotide sequence ID" value="NZ_FOZV01000007.1"/>
</dbReference>
<evidence type="ECO:0000259" key="8">
    <source>
        <dbReference type="Pfam" id="PF02601"/>
    </source>
</evidence>
<name>A0A1I6T1X5_9CAUL</name>
<dbReference type="AlphaFoldDB" id="A0A1I6T1X5"/>
<comment type="function">
    <text evidence="5">Bidirectionally degrades single-stranded DNA into large acid-insoluble oligonucleotides, which are then degraded further into small acid-soluble oligonucleotides.</text>
</comment>
<evidence type="ECO:0000256" key="1">
    <source>
        <dbReference type="ARBA" id="ARBA00022490"/>
    </source>
</evidence>
<evidence type="ECO:0000259" key="9">
    <source>
        <dbReference type="Pfam" id="PF13742"/>
    </source>
</evidence>
<keyword evidence="1 5" id="KW-0963">Cytoplasm</keyword>
<evidence type="ECO:0000313" key="10">
    <source>
        <dbReference type="EMBL" id="SFS83249.1"/>
    </source>
</evidence>
<keyword evidence="2 5" id="KW-0540">Nuclease</keyword>
<dbReference type="NCBIfam" id="TIGR00237">
    <property type="entry name" value="xseA"/>
    <property type="match status" value="1"/>
</dbReference>
<reference evidence="11" key="1">
    <citation type="submission" date="2016-10" db="EMBL/GenBank/DDBJ databases">
        <authorList>
            <person name="Varghese N."/>
            <person name="Submissions S."/>
        </authorList>
    </citation>
    <scope>NUCLEOTIDE SEQUENCE [LARGE SCALE GENOMIC DNA]</scope>
    <source>
        <strain evidence="11">CGMCC 1.10683</strain>
    </source>
</reference>
<organism evidence="10 11">
    <name type="scientific">Brevundimonas viscosa</name>
    <dbReference type="NCBI Taxonomy" id="871741"/>
    <lineage>
        <taxon>Bacteria</taxon>
        <taxon>Pseudomonadati</taxon>
        <taxon>Pseudomonadota</taxon>
        <taxon>Alphaproteobacteria</taxon>
        <taxon>Caulobacterales</taxon>
        <taxon>Caulobacteraceae</taxon>
        <taxon>Brevundimonas</taxon>
    </lineage>
</organism>
<dbReference type="InterPro" id="IPR020579">
    <property type="entry name" value="Exonuc_VII_lsu_C"/>
</dbReference>
<evidence type="ECO:0000313" key="11">
    <source>
        <dbReference type="Proteomes" id="UP000198788"/>
    </source>
</evidence>
<comment type="similarity">
    <text evidence="5 6">Belongs to the XseA family.</text>
</comment>
<keyword evidence="4 5" id="KW-0269">Exonuclease</keyword>
<dbReference type="OrthoDB" id="9802795at2"/>
<evidence type="ECO:0000256" key="6">
    <source>
        <dbReference type="RuleBase" id="RU004355"/>
    </source>
</evidence>
<dbReference type="InterPro" id="IPR003753">
    <property type="entry name" value="Exonuc_VII_L"/>
</dbReference>
<dbReference type="GO" id="GO:0006308">
    <property type="term" value="P:DNA catabolic process"/>
    <property type="evidence" value="ECO:0007669"/>
    <property type="project" value="UniProtKB-UniRule"/>
</dbReference>
<comment type="catalytic activity">
    <reaction evidence="5 6">
        <text>Exonucleolytic cleavage in either 5'- to 3'- or 3'- to 5'-direction to yield nucleoside 5'-phosphates.</text>
        <dbReference type="EC" id="3.1.11.6"/>
    </reaction>
</comment>
<dbReference type="EC" id="3.1.11.6" evidence="5"/>
<feature type="domain" description="OB-fold nucleic acid binding" evidence="9">
    <location>
        <begin position="24"/>
        <end position="117"/>
    </location>
</feature>
<dbReference type="CDD" id="cd04489">
    <property type="entry name" value="ExoVII_LU_OBF"/>
    <property type="match status" value="1"/>
</dbReference>
<evidence type="ECO:0000256" key="5">
    <source>
        <dbReference type="HAMAP-Rule" id="MF_00378"/>
    </source>
</evidence>
<dbReference type="Proteomes" id="UP000198788">
    <property type="component" value="Unassembled WGS sequence"/>
</dbReference>
<dbReference type="EMBL" id="FOZV01000007">
    <property type="protein sequence ID" value="SFS83249.1"/>
    <property type="molecule type" value="Genomic_DNA"/>
</dbReference>
<dbReference type="STRING" id="871741.SAMN05192570_2886"/>
<feature type="region of interest" description="Disordered" evidence="7">
    <location>
        <begin position="1"/>
        <end position="23"/>
    </location>
</feature>
<dbReference type="Pfam" id="PF13742">
    <property type="entry name" value="tRNA_anti_2"/>
    <property type="match status" value="1"/>
</dbReference>
<dbReference type="GO" id="GO:0003676">
    <property type="term" value="F:nucleic acid binding"/>
    <property type="evidence" value="ECO:0007669"/>
    <property type="project" value="InterPro"/>
</dbReference>
<comment type="subunit">
    <text evidence="5">Heterooligomer composed of large and small subunits.</text>
</comment>
<feature type="region of interest" description="Disordered" evidence="7">
    <location>
        <begin position="505"/>
        <end position="534"/>
    </location>
</feature>
<dbReference type="PANTHER" id="PTHR30008:SF0">
    <property type="entry name" value="EXODEOXYRIBONUCLEASE 7 LARGE SUBUNIT"/>
    <property type="match status" value="1"/>
</dbReference>
<dbReference type="PANTHER" id="PTHR30008">
    <property type="entry name" value="EXODEOXYRIBONUCLEASE 7 LARGE SUBUNIT"/>
    <property type="match status" value="1"/>
</dbReference>
<accession>A0A1I6T1X5</accession>
<dbReference type="GO" id="GO:0008855">
    <property type="term" value="F:exodeoxyribonuclease VII activity"/>
    <property type="evidence" value="ECO:0007669"/>
    <property type="project" value="UniProtKB-UniRule"/>
</dbReference>
<keyword evidence="3 5" id="KW-0378">Hydrolase</keyword>
<feature type="compositionally biased region" description="Low complexity" evidence="7">
    <location>
        <begin position="510"/>
        <end position="528"/>
    </location>
</feature>
<dbReference type="HAMAP" id="MF_00378">
    <property type="entry name" value="Exonuc_7_L"/>
    <property type="match status" value="1"/>
</dbReference>
<dbReference type="GO" id="GO:0005737">
    <property type="term" value="C:cytoplasm"/>
    <property type="evidence" value="ECO:0007669"/>
    <property type="project" value="UniProtKB-SubCell"/>
</dbReference>
<protein>
    <recommendedName>
        <fullName evidence="5">Exodeoxyribonuclease 7 large subunit</fullName>
        <ecNumber evidence="5">3.1.11.6</ecNumber>
    </recommendedName>
    <alternativeName>
        <fullName evidence="5">Exodeoxyribonuclease VII large subunit</fullName>
        <shortName evidence="5">Exonuclease VII large subunit</shortName>
    </alternativeName>
</protein>
<evidence type="ECO:0000256" key="4">
    <source>
        <dbReference type="ARBA" id="ARBA00022839"/>
    </source>
</evidence>
<sequence>MTDDSYVFEGPAEPAAPRDNNPPLSISELSFALKRTLEDRFGHVRLRGEISKVNRHASGHVYLTLKDDKACIDGVVWKGQARGLGVQPETGLEVIVTGKITSYPARSSYQIVIETMEAAGAGALLAQLERLKARLHGEGLFDPARKQPIPAFPAVVGVITSPTGAVIRDILHRIAERWPCRVIVWPVVVQGDAACGQVSNAIRGFDAMRPDGPIPRPDVVIVARGGGSVEDLWCFNDEGLARTVAAARIPIVSAVGHETDTTLIDFVSDRRAPTPTGAAEIVTPVLADLRAAVADLDRRLARAGGRLLEDRRTRLRAAARGLPARPEDLLALPSQRLDHAGSRLASGLHRNLAVHERQLLAAAGRISPALLAQRLDRAGDRLGHAGQRLGAGLSANVAAHEARLAHTAHRLTPAPLHRRLDQRAARLDALADRLVPTLSRRLDRDGTRLSALSRALASLNPKTPKPGFARVETVDGVMIPAAAALQPGQDVRLVFADGARRARIAGGGAPSEAVARPRPASRARAAPPGQGDLF</sequence>